<dbReference type="EMBL" id="KB096129">
    <property type="protein sequence ID" value="ESO08252.1"/>
    <property type="molecule type" value="Genomic_DNA"/>
</dbReference>
<sequence>FITPPKLIFDHITTNNDGSDDDNDFKSSPTATNTSLTSNLKSDNIDIKRKKIVEFANLPLPTTPPTLTNSPPNFVSLATPVGIVRTQSTSALRMLKKQQQGGIEGRTGPGSHWDFFDRFVSSDRSVCVGVRI</sequence>
<dbReference type="GeneID" id="20209728"/>
<protein>
    <submittedName>
        <fullName evidence="2 3">Uncharacterized protein</fullName>
    </submittedName>
</protein>
<evidence type="ECO:0000313" key="3">
    <source>
        <dbReference type="EnsemblMetazoa" id="HelroP184637"/>
    </source>
</evidence>
<reference evidence="3" key="3">
    <citation type="submission" date="2015-06" db="UniProtKB">
        <authorList>
            <consortium name="EnsemblMetazoa"/>
        </authorList>
    </citation>
    <scope>IDENTIFICATION</scope>
</reference>
<evidence type="ECO:0000256" key="1">
    <source>
        <dbReference type="SAM" id="MobiDB-lite"/>
    </source>
</evidence>
<reference evidence="2 4" key="2">
    <citation type="journal article" date="2013" name="Nature">
        <title>Insights into bilaterian evolution from three spiralian genomes.</title>
        <authorList>
            <person name="Simakov O."/>
            <person name="Marletaz F."/>
            <person name="Cho S.J."/>
            <person name="Edsinger-Gonzales E."/>
            <person name="Havlak P."/>
            <person name="Hellsten U."/>
            <person name="Kuo D.H."/>
            <person name="Larsson T."/>
            <person name="Lv J."/>
            <person name="Arendt D."/>
            <person name="Savage R."/>
            <person name="Osoegawa K."/>
            <person name="de Jong P."/>
            <person name="Grimwood J."/>
            <person name="Chapman J.A."/>
            <person name="Shapiro H."/>
            <person name="Aerts A."/>
            <person name="Otillar R.P."/>
            <person name="Terry A.Y."/>
            <person name="Boore J.L."/>
            <person name="Grigoriev I.V."/>
            <person name="Lindberg D.R."/>
            <person name="Seaver E.C."/>
            <person name="Weisblat D.A."/>
            <person name="Putnam N.H."/>
            <person name="Rokhsar D.S."/>
        </authorList>
    </citation>
    <scope>NUCLEOTIDE SEQUENCE</scope>
</reference>
<evidence type="ECO:0000313" key="4">
    <source>
        <dbReference type="Proteomes" id="UP000015101"/>
    </source>
</evidence>
<evidence type="ECO:0000313" key="2">
    <source>
        <dbReference type="EMBL" id="ESO08252.1"/>
    </source>
</evidence>
<dbReference type="KEGG" id="hro:HELRODRAFT_184637"/>
<dbReference type="EMBL" id="AMQM01011126">
    <property type="status" value="NOT_ANNOTATED_CDS"/>
    <property type="molecule type" value="Genomic_DNA"/>
</dbReference>
<dbReference type="AlphaFoldDB" id="T1FLM9"/>
<reference evidence="4" key="1">
    <citation type="submission" date="2012-12" db="EMBL/GenBank/DDBJ databases">
        <authorList>
            <person name="Hellsten U."/>
            <person name="Grimwood J."/>
            <person name="Chapman J.A."/>
            <person name="Shapiro H."/>
            <person name="Aerts A."/>
            <person name="Otillar R.P."/>
            <person name="Terry A.Y."/>
            <person name="Boore J.L."/>
            <person name="Simakov O."/>
            <person name="Marletaz F."/>
            <person name="Cho S.-J."/>
            <person name="Edsinger-Gonzales E."/>
            <person name="Havlak P."/>
            <person name="Kuo D.-H."/>
            <person name="Larsson T."/>
            <person name="Lv J."/>
            <person name="Arendt D."/>
            <person name="Savage R."/>
            <person name="Osoegawa K."/>
            <person name="de Jong P."/>
            <person name="Lindberg D.R."/>
            <person name="Seaver E.C."/>
            <person name="Weisblat D.A."/>
            <person name="Putnam N.H."/>
            <person name="Grigoriev I.V."/>
            <person name="Rokhsar D.S."/>
        </authorList>
    </citation>
    <scope>NUCLEOTIDE SEQUENCE</scope>
</reference>
<dbReference type="InParanoid" id="T1FLM9"/>
<feature type="compositionally biased region" description="Polar residues" evidence="1">
    <location>
        <begin position="26"/>
        <end position="37"/>
    </location>
</feature>
<dbReference type="EnsemblMetazoa" id="HelroT184637">
    <property type="protein sequence ID" value="HelroP184637"/>
    <property type="gene ID" value="HelroG184637"/>
</dbReference>
<keyword evidence="4" id="KW-1185">Reference proteome</keyword>
<dbReference type="RefSeq" id="XP_009013650.1">
    <property type="nucleotide sequence ID" value="XM_009015402.1"/>
</dbReference>
<accession>T1FLM9</accession>
<organism evidence="3 4">
    <name type="scientific">Helobdella robusta</name>
    <name type="common">Californian leech</name>
    <dbReference type="NCBI Taxonomy" id="6412"/>
    <lineage>
        <taxon>Eukaryota</taxon>
        <taxon>Metazoa</taxon>
        <taxon>Spiralia</taxon>
        <taxon>Lophotrochozoa</taxon>
        <taxon>Annelida</taxon>
        <taxon>Clitellata</taxon>
        <taxon>Hirudinea</taxon>
        <taxon>Rhynchobdellida</taxon>
        <taxon>Glossiphoniidae</taxon>
        <taxon>Helobdella</taxon>
    </lineage>
</organism>
<dbReference type="CTD" id="20209728"/>
<gene>
    <name evidence="3" type="primary">20209728</name>
    <name evidence="2" type="ORF">HELRODRAFT_184637</name>
</gene>
<feature type="region of interest" description="Disordered" evidence="1">
    <location>
        <begin position="13"/>
        <end position="37"/>
    </location>
</feature>
<dbReference type="Proteomes" id="UP000015101">
    <property type="component" value="Unassembled WGS sequence"/>
</dbReference>
<name>T1FLM9_HELRO</name>
<dbReference type="HOGENOM" id="CLU_1922294_0_0_1"/>
<proteinExistence type="predicted"/>